<sequence>MRSELKSDWRYPTTLLCIYGFFSTVKPLEPFLIPFLTGSDKNLTTEQVNNQIFPVWTYSYLSVLVPVFLLTDWVRYKPVVVFQAITLFVTTAMLLWANGVPAMQAMQFFYGVVTASEVAYFSYIYSVIDLKRYRKATSYSRSIQLLGYTVGSVLGQLLVSLNLMSYRNMLVFTLVLTGIALLTSCLLPMPQQSMFFHRKHTRQTTTTEGIESHADGTVDATEQSCGQVLVQLWRDFRQCYSSRQLIYWSVWWALATCGYNQTVNYVQVLWEHVQPSQNVSIYNGGVEAVSNLMSAATAYGIGFTEVRWDQWGELALGSFSGLGAVALFLMTFIGNIWVCYTGYIVFKCLYMMLITIAMYQIAADLSMERYALVFGANNFGALVLQTIITSVVVDSRGLALSIIPQFTIYASYFSVIAVVFLLRGLFTIWRAKRNKRETTSSDISDSPGFVEHRL</sequence>
<keyword evidence="10" id="KW-1185">Reference proteome</keyword>
<dbReference type="NCBIfam" id="TIGR00806">
    <property type="entry name" value="rfc"/>
    <property type="match status" value="1"/>
</dbReference>
<dbReference type="Proteomes" id="UP000265040">
    <property type="component" value="Chromosome 13"/>
</dbReference>
<reference evidence="9" key="1">
    <citation type="submission" date="2021-04" db="EMBL/GenBank/DDBJ databases">
        <authorList>
            <consortium name="Wellcome Sanger Institute Data Sharing"/>
        </authorList>
    </citation>
    <scope>NUCLEOTIDE SEQUENCE [LARGE SCALE GENOMIC DNA]</scope>
</reference>
<feature type="transmembrane region" description="Helical" evidence="8">
    <location>
        <begin position="370"/>
        <end position="388"/>
    </location>
</feature>
<protein>
    <recommendedName>
        <fullName evidence="11">Solute carrier family 19 member 3a</fullName>
    </recommendedName>
</protein>
<dbReference type="GeneTree" id="ENSGT00950000183022"/>
<evidence type="ECO:0000313" key="9">
    <source>
        <dbReference type="Ensembl" id="ENSATEP00000006813.1"/>
    </source>
</evidence>
<organism evidence="9 10">
    <name type="scientific">Anabas testudineus</name>
    <name type="common">Climbing perch</name>
    <name type="synonym">Anthias testudineus</name>
    <dbReference type="NCBI Taxonomy" id="64144"/>
    <lineage>
        <taxon>Eukaryota</taxon>
        <taxon>Metazoa</taxon>
        <taxon>Chordata</taxon>
        <taxon>Craniata</taxon>
        <taxon>Vertebrata</taxon>
        <taxon>Euteleostomi</taxon>
        <taxon>Actinopterygii</taxon>
        <taxon>Neopterygii</taxon>
        <taxon>Teleostei</taxon>
        <taxon>Neoteleostei</taxon>
        <taxon>Acanthomorphata</taxon>
        <taxon>Anabantaria</taxon>
        <taxon>Anabantiformes</taxon>
        <taxon>Anabantoidei</taxon>
        <taxon>Anabantidae</taxon>
        <taxon>Anabas</taxon>
    </lineage>
</organism>
<evidence type="ECO:0000313" key="10">
    <source>
        <dbReference type="Proteomes" id="UP000265040"/>
    </source>
</evidence>
<dbReference type="SUPFAM" id="SSF103473">
    <property type="entry name" value="MFS general substrate transporter"/>
    <property type="match status" value="1"/>
</dbReference>
<evidence type="ECO:0000256" key="8">
    <source>
        <dbReference type="SAM" id="Phobius"/>
    </source>
</evidence>
<reference evidence="9" key="3">
    <citation type="submission" date="2025-09" db="UniProtKB">
        <authorList>
            <consortium name="Ensembl"/>
        </authorList>
    </citation>
    <scope>IDENTIFICATION</scope>
</reference>
<feature type="transmembrane region" description="Helical" evidence="8">
    <location>
        <begin position="314"/>
        <end position="338"/>
    </location>
</feature>
<dbReference type="InterPro" id="IPR036259">
    <property type="entry name" value="MFS_trans_sf"/>
</dbReference>
<reference evidence="9" key="2">
    <citation type="submission" date="2025-08" db="UniProtKB">
        <authorList>
            <consortium name="Ensembl"/>
        </authorList>
    </citation>
    <scope>IDENTIFICATION</scope>
</reference>
<feature type="transmembrane region" description="Helical" evidence="8">
    <location>
        <begin position="145"/>
        <end position="163"/>
    </location>
</feature>
<evidence type="ECO:0000256" key="2">
    <source>
        <dbReference type="ARBA" id="ARBA00005773"/>
    </source>
</evidence>
<feature type="transmembrane region" description="Helical" evidence="8">
    <location>
        <begin position="169"/>
        <end position="189"/>
    </location>
</feature>
<dbReference type="PANTHER" id="PTHR10686">
    <property type="entry name" value="FOLATE TRANSPORTER"/>
    <property type="match status" value="1"/>
</dbReference>
<dbReference type="FunFam" id="1.20.1250.20:FF:000225">
    <property type="entry name" value="Solute carrier family 19 member 1"/>
    <property type="match status" value="1"/>
</dbReference>
<evidence type="ECO:0000256" key="7">
    <source>
        <dbReference type="PIRNR" id="PIRNR028739"/>
    </source>
</evidence>
<evidence type="ECO:0000256" key="6">
    <source>
        <dbReference type="ARBA" id="ARBA00023136"/>
    </source>
</evidence>
<feature type="transmembrane region" description="Helical" evidence="8">
    <location>
        <begin position="108"/>
        <end position="125"/>
    </location>
</feature>
<feature type="transmembrane region" description="Helical" evidence="8">
    <location>
        <begin position="344"/>
        <end position="363"/>
    </location>
</feature>
<feature type="transmembrane region" description="Helical" evidence="8">
    <location>
        <begin position="408"/>
        <end position="426"/>
    </location>
</feature>
<comment type="subcellular location">
    <subcellularLocation>
        <location evidence="1 7">Membrane</location>
        <topology evidence="1 7">Multi-pass membrane protein</topology>
    </subcellularLocation>
</comment>
<evidence type="ECO:0000256" key="3">
    <source>
        <dbReference type="ARBA" id="ARBA00022448"/>
    </source>
</evidence>
<feature type="transmembrane region" description="Helical" evidence="8">
    <location>
        <begin position="53"/>
        <end position="71"/>
    </location>
</feature>
<dbReference type="Gene3D" id="1.20.1250.20">
    <property type="entry name" value="MFS general substrate transporter like domains"/>
    <property type="match status" value="1"/>
</dbReference>
<accession>A0A3Q1HNX9</accession>
<dbReference type="OMA" id="VWISYAG"/>
<dbReference type="Pfam" id="PF01770">
    <property type="entry name" value="Folate_carrier"/>
    <property type="match status" value="1"/>
</dbReference>
<dbReference type="GO" id="GO:0090482">
    <property type="term" value="F:vitamin transmembrane transporter activity"/>
    <property type="evidence" value="ECO:0007669"/>
    <property type="project" value="InterPro"/>
</dbReference>
<keyword evidence="6 7" id="KW-0472">Membrane</keyword>
<evidence type="ECO:0000256" key="5">
    <source>
        <dbReference type="ARBA" id="ARBA00022989"/>
    </source>
</evidence>
<evidence type="ECO:0000256" key="1">
    <source>
        <dbReference type="ARBA" id="ARBA00004141"/>
    </source>
</evidence>
<dbReference type="PIRSF" id="PIRSF028739">
    <property type="entry name" value="Folate_carrier"/>
    <property type="match status" value="1"/>
</dbReference>
<keyword evidence="4 8" id="KW-0812">Transmembrane</keyword>
<dbReference type="AlphaFoldDB" id="A0A3Q1HNX9"/>
<dbReference type="GO" id="GO:0005886">
    <property type="term" value="C:plasma membrane"/>
    <property type="evidence" value="ECO:0007669"/>
    <property type="project" value="UniProtKB-UniRule"/>
</dbReference>
<evidence type="ECO:0008006" key="11">
    <source>
        <dbReference type="Google" id="ProtNLM"/>
    </source>
</evidence>
<comment type="similarity">
    <text evidence="2 7">Belongs to the reduced folate carrier (RFC) transporter (TC 2.A.48) family.</text>
</comment>
<feature type="transmembrane region" description="Helical" evidence="8">
    <location>
        <begin position="78"/>
        <end position="96"/>
    </location>
</feature>
<evidence type="ECO:0000256" key="4">
    <source>
        <dbReference type="ARBA" id="ARBA00022692"/>
    </source>
</evidence>
<keyword evidence="3 7" id="KW-0813">Transport</keyword>
<keyword evidence="5 8" id="KW-1133">Transmembrane helix</keyword>
<dbReference type="PANTHER" id="PTHR10686:SF37">
    <property type="entry name" value="THIAMINE TRANSPORTER 2"/>
    <property type="match status" value="1"/>
</dbReference>
<dbReference type="Ensembl" id="ENSATET00000006926.2">
    <property type="protein sequence ID" value="ENSATEP00000006813.1"/>
    <property type="gene ID" value="ENSATEG00000004539.3"/>
</dbReference>
<proteinExistence type="inferred from homology"/>
<name>A0A3Q1HNX9_ANATE</name>
<dbReference type="InterPro" id="IPR002666">
    <property type="entry name" value="Folate_carrier"/>
</dbReference>